<gene>
    <name evidence="2" type="ORF">A1359_06140</name>
</gene>
<organism evidence="2 3">
    <name type="scientific">Methylomonas lenta</name>
    <dbReference type="NCBI Taxonomy" id="980561"/>
    <lineage>
        <taxon>Bacteria</taxon>
        <taxon>Pseudomonadati</taxon>
        <taxon>Pseudomonadota</taxon>
        <taxon>Gammaproteobacteria</taxon>
        <taxon>Methylococcales</taxon>
        <taxon>Methylococcaceae</taxon>
        <taxon>Methylomonas</taxon>
    </lineage>
</organism>
<keyword evidence="3" id="KW-1185">Reference proteome</keyword>
<name>A0A177NHQ7_9GAMM</name>
<proteinExistence type="predicted"/>
<sequence length="112" mass="12757">MKKLLIYLVLMVGLSPAASLAGKHEYICKIAGYYDAVGDHFLHQLALRVIEKNRMTDDTSCKTDIKFGNNVAHKYSRLGKVESDDEMQVQMHAKHFGDLVYDAILSKIRLDW</sequence>
<accession>A0A177NHQ7</accession>
<evidence type="ECO:0008006" key="4">
    <source>
        <dbReference type="Google" id="ProtNLM"/>
    </source>
</evidence>
<evidence type="ECO:0000256" key="1">
    <source>
        <dbReference type="SAM" id="SignalP"/>
    </source>
</evidence>
<reference evidence="2 3" key="1">
    <citation type="submission" date="2016-03" db="EMBL/GenBank/DDBJ databases">
        <authorList>
            <person name="Ploux O."/>
        </authorList>
    </citation>
    <scope>NUCLEOTIDE SEQUENCE [LARGE SCALE GENOMIC DNA]</scope>
    <source>
        <strain evidence="2 3">R-45370</strain>
    </source>
</reference>
<dbReference type="AlphaFoldDB" id="A0A177NHQ7"/>
<dbReference type="Proteomes" id="UP000078476">
    <property type="component" value="Unassembled WGS sequence"/>
</dbReference>
<dbReference type="EMBL" id="LUUI01000088">
    <property type="protein sequence ID" value="OAI17395.1"/>
    <property type="molecule type" value="Genomic_DNA"/>
</dbReference>
<dbReference type="RefSeq" id="WP_066980035.1">
    <property type="nucleotide sequence ID" value="NZ_LUUI01000088.1"/>
</dbReference>
<evidence type="ECO:0000313" key="3">
    <source>
        <dbReference type="Proteomes" id="UP000078476"/>
    </source>
</evidence>
<protein>
    <recommendedName>
        <fullName evidence="4">DUF3718 domain-containing protein</fullName>
    </recommendedName>
</protein>
<evidence type="ECO:0000313" key="2">
    <source>
        <dbReference type="EMBL" id="OAI17395.1"/>
    </source>
</evidence>
<comment type="caution">
    <text evidence="2">The sequence shown here is derived from an EMBL/GenBank/DDBJ whole genome shotgun (WGS) entry which is preliminary data.</text>
</comment>
<feature type="chain" id="PRO_5008069180" description="DUF3718 domain-containing protein" evidence="1">
    <location>
        <begin position="22"/>
        <end position="112"/>
    </location>
</feature>
<keyword evidence="1" id="KW-0732">Signal</keyword>
<feature type="signal peptide" evidence="1">
    <location>
        <begin position="1"/>
        <end position="21"/>
    </location>
</feature>